<dbReference type="AlphaFoldDB" id="A0A4D7JVB2"/>
<name>A0A4D7JVB2_9BACT</name>
<proteinExistence type="predicted"/>
<keyword evidence="2" id="KW-1185">Reference proteome</keyword>
<dbReference type="EMBL" id="CP028923">
    <property type="protein sequence ID" value="QCK16116.1"/>
    <property type="molecule type" value="Genomic_DNA"/>
</dbReference>
<dbReference type="Proteomes" id="UP000298616">
    <property type="component" value="Chromosome"/>
</dbReference>
<sequence>MNYKYVNGDVVEVKELYKFVNDNGKINKPAWEMVYSLDKHHRITSSYMRNLSIEPYDTTGRRKTYFTEDNQIDSIVTDANGVYRYITRITYLDENRLKIIKSNRKGVKAQETHASHDQNGRPLISNTTWYNIEGEVDSKTKDEFKYKNGFNKPISHSTTFYDASDQLIKIEKRIFIYGEHDEVIAAKIYNEKDSLLQTLRNEQVLDDQNNLLKTTTYKNGKLNMVVEREFTYKQF</sequence>
<organism evidence="1 2">
    <name type="scientific">Mangrovivirga cuniculi</name>
    <dbReference type="NCBI Taxonomy" id="2715131"/>
    <lineage>
        <taxon>Bacteria</taxon>
        <taxon>Pseudomonadati</taxon>
        <taxon>Bacteroidota</taxon>
        <taxon>Cytophagia</taxon>
        <taxon>Cytophagales</taxon>
        <taxon>Mangrovivirgaceae</taxon>
        <taxon>Mangrovivirga</taxon>
    </lineage>
</organism>
<reference evidence="1 2" key="1">
    <citation type="submission" date="2018-04" db="EMBL/GenBank/DDBJ databases">
        <title>Complete genome uncultured novel isolate.</title>
        <authorList>
            <person name="Merlino G."/>
        </authorList>
    </citation>
    <scope>NUCLEOTIDE SEQUENCE [LARGE SCALE GENOMIC DNA]</scope>
    <source>
        <strain evidence="2">R1DC9</strain>
    </source>
</reference>
<gene>
    <name evidence="1" type="ORF">DCC35_15895</name>
</gene>
<accession>A0A4D7JVB2</accession>
<dbReference type="KEGG" id="fpf:DCC35_15895"/>
<protein>
    <submittedName>
        <fullName evidence="1">Uncharacterized protein</fullName>
    </submittedName>
</protein>
<evidence type="ECO:0000313" key="1">
    <source>
        <dbReference type="EMBL" id="QCK16116.1"/>
    </source>
</evidence>
<evidence type="ECO:0000313" key="2">
    <source>
        <dbReference type="Proteomes" id="UP000298616"/>
    </source>
</evidence>